<dbReference type="OrthoDB" id="27842at2759"/>
<accession>A0A210PHL3</accession>
<keyword evidence="1" id="KW-0833">Ubl conjugation pathway</keyword>
<proteinExistence type="predicted"/>
<dbReference type="PANTHER" id="PTHR13318">
    <property type="entry name" value="PARTNER OF PAIRED, ISOFORM B-RELATED"/>
    <property type="match status" value="1"/>
</dbReference>
<dbReference type="Pfam" id="PF12937">
    <property type="entry name" value="F-box-like"/>
    <property type="match status" value="1"/>
</dbReference>
<dbReference type="Proteomes" id="UP000242188">
    <property type="component" value="Unassembled WGS sequence"/>
</dbReference>
<feature type="domain" description="F-box" evidence="2">
    <location>
        <begin position="15"/>
        <end position="61"/>
    </location>
</feature>
<dbReference type="STRING" id="6573.A0A210PHL3"/>
<dbReference type="SUPFAM" id="SSF52047">
    <property type="entry name" value="RNI-like"/>
    <property type="match status" value="4"/>
</dbReference>
<dbReference type="EMBL" id="NEDP02076697">
    <property type="protein sequence ID" value="OWF35916.1"/>
    <property type="molecule type" value="Genomic_DNA"/>
</dbReference>
<gene>
    <name evidence="3" type="ORF">KP79_PYT08093</name>
</gene>
<evidence type="ECO:0000256" key="1">
    <source>
        <dbReference type="ARBA" id="ARBA00022786"/>
    </source>
</evidence>
<reference evidence="3 4" key="1">
    <citation type="journal article" date="2017" name="Nat. Ecol. Evol.">
        <title>Scallop genome provides insights into evolution of bilaterian karyotype and development.</title>
        <authorList>
            <person name="Wang S."/>
            <person name="Zhang J."/>
            <person name="Jiao W."/>
            <person name="Li J."/>
            <person name="Xun X."/>
            <person name="Sun Y."/>
            <person name="Guo X."/>
            <person name="Huan P."/>
            <person name="Dong B."/>
            <person name="Zhang L."/>
            <person name="Hu X."/>
            <person name="Sun X."/>
            <person name="Wang J."/>
            <person name="Zhao C."/>
            <person name="Wang Y."/>
            <person name="Wang D."/>
            <person name="Huang X."/>
            <person name="Wang R."/>
            <person name="Lv J."/>
            <person name="Li Y."/>
            <person name="Zhang Z."/>
            <person name="Liu B."/>
            <person name="Lu W."/>
            <person name="Hui Y."/>
            <person name="Liang J."/>
            <person name="Zhou Z."/>
            <person name="Hou R."/>
            <person name="Li X."/>
            <person name="Liu Y."/>
            <person name="Li H."/>
            <person name="Ning X."/>
            <person name="Lin Y."/>
            <person name="Zhao L."/>
            <person name="Xing Q."/>
            <person name="Dou J."/>
            <person name="Li Y."/>
            <person name="Mao J."/>
            <person name="Guo H."/>
            <person name="Dou H."/>
            <person name="Li T."/>
            <person name="Mu C."/>
            <person name="Jiang W."/>
            <person name="Fu Q."/>
            <person name="Fu X."/>
            <person name="Miao Y."/>
            <person name="Liu J."/>
            <person name="Yu Q."/>
            <person name="Li R."/>
            <person name="Liao H."/>
            <person name="Li X."/>
            <person name="Kong Y."/>
            <person name="Jiang Z."/>
            <person name="Chourrout D."/>
            <person name="Li R."/>
            <person name="Bao Z."/>
        </authorList>
    </citation>
    <scope>NUCLEOTIDE SEQUENCE [LARGE SCALE GENOMIC DNA]</scope>
    <source>
        <strain evidence="3 4">PY_sf001</strain>
    </source>
</reference>
<dbReference type="InterPro" id="IPR036047">
    <property type="entry name" value="F-box-like_dom_sf"/>
</dbReference>
<dbReference type="SUPFAM" id="SSF81383">
    <property type="entry name" value="F-box domain"/>
    <property type="match status" value="1"/>
</dbReference>
<dbReference type="Gene3D" id="1.20.1280.50">
    <property type="match status" value="1"/>
</dbReference>
<dbReference type="SMART" id="SM00367">
    <property type="entry name" value="LRR_CC"/>
    <property type="match status" value="8"/>
</dbReference>
<organism evidence="3 4">
    <name type="scientific">Mizuhopecten yessoensis</name>
    <name type="common">Japanese scallop</name>
    <name type="synonym">Patinopecten yessoensis</name>
    <dbReference type="NCBI Taxonomy" id="6573"/>
    <lineage>
        <taxon>Eukaryota</taxon>
        <taxon>Metazoa</taxon>
        <taxon>Spiralia</taxon>
        <taxon>Lophotrochozoa</taxon>
        <taxon>Mollusca</taxon>
        <taxon>Bivalvia</taxon>
        <taxon>Autobranchia</taxon>
        <taxon>Pteriomorphia</taxon>
        <taxon>Pectinida</taxon>
        <taxon>Pectinoidea</taxon>
        <taxon>Pectinidae</taxon>
        <taxon>Mizuhopecten</taxon>
    </lineage>
</organism>
<dbReference type="AlphaFoldDB" id="A0A210PHL3"/>
<protein>
    <submittedName>
        <fullName evidence="3">F-box/LRR-repeat protein 20</fullName>
    </submittedName>
</protein>
<dbReference type="Gene3D" id="3.80.10.10">
    <property type="entry name" value="Ribonuclease Inhibitor"/>
    <property type="match status" value="3"/>
</dbReference>
<dbReference type="SMART" id="SM00256">
    <property type="entry name" value="FBOX"/>
    <property type="match status" value="1"/>
</dbReference>
<dbReference type="InterPro" id="IPR001810">
    <property type="entry name" value="F-box_dom"/>
</dbReference>
<keyword evidence="4" id="KW-1185">Reference proteome</keyword>
<dbReference type="GO" id="GO:0031146">
    <property type="term" value="P:SCF-dependent proteasomal ubiquitin-dependent protein catabolic process"/>
    <property type="evidence" value="ECO:0007669"/>
    <property type="project" value="TreeGrafter"/>
</dbReference>
<name>A0A210PHL3_MIZYE</name>
<comment type="caution">
    <text evidence="3">The sequence shown here is derived from an EMBL/GenBank/DDBJ whole genome shotgun (WGS) entry which is preliminary data.</text>
</comment>
<evidence type="ECO:0000313" key="4">
    <source>
        <dbReference type="Proteomes" id="UP000242188"/>
    </source>
</evidence>
<dbReference type="InterPro" id="IPR032675">
    <property type="entry name" value="LRR_dom_sf"/>
</dbReference>
<evidence type="ECO:0000313" key="3">
    <source>
        <dbReference type="EMBL" id="OWF35916.1"/>
    </source>
</evidence>
<sequence>MEVEQEEGDTDDWPPYLLEDLPTEALLEIFQHLDWQNLMNVSQTCSRFRDLCLKATLWLHMKQLDFRNCAIPYDRSVLQIMSKCPNIEVLCLGDVLLEEEEEEEDIDMLETNLVGIDKFFLSVLKQNIHVKQLHLSMHGVTNRSVEAICAKCTELQHIVIEDSEHINRDALTDLVSSIPGLQELHVNNCGGVMYPEISNQDPSQKLGLTTLSLIGTALSTEDVSTLLKNCPALCDLDLSDTYDLTCFPSDVLPTQRSGLDTLQSLRLRNSRGLQDLTLEHCPQLRMVDVRGCMGLTSLKLSCPRVEDVLLEDVNQLKELLLSPCNMVKVKVTDHASLKSLEVTSPVLESVSLCNCPLLSTDTLVSNVKERHNITKLILNKCINIPPEDLNLFILPAFPNLSCLSYSGHAWSDVQITSSQIDTLMFGDCLNVTGLPVNIPSLQKLSLFRCRDITESELVNGLLFGNQALDNHNKLTPTGKTQVTLEPFSENTGTPHLKELMLSEMVGIHGNMLSGAMSNFQDLTRLELINCARLAQLSLCDCANLTHVVVRSCNRLTKMVIQRSAPCVQTVELKWCGMVEHFSCNGNRLHSLSVLATNFVHFSVSSTSLTTLALTGVLTQTGHSLTVNCPHLTSLSLQKCDLLTTVQLRHLLNHAAELIAVDVRGSSSLSSLEVPGGVKTCYLMGHRKLQEISVQHPIQLSRITLNNLPKFVPNQRMTLLKACEDTLTVLDLRAIPGETNLVIQLKNLESLTLDQGLYLDRLEILCPKLTYLRIQGCPKLWHLTIELDRLSQLQITHSSPLLALRSMELHTSRVTYLAKVIAYYCPKLEILKLYKTYVTQEMINKLGSLIPTLKKLSLYGCHGYTSIGCGSVNPGSTSLYITSQDIPGS</sequence>
<dbReference type="InterPro" id="IPR006553">
    <property type="entry name" value="Leu-rich_rpt_Cys-con_subtyp"/>
</dbReference>
<evidence type="ECO:0000259" key="2">
    <source>
        <dbReference type="PROSITE" id="PS50181"/>
    </source>
</evidence>
<dbReference type="PROSITE" id="PS50181">
    <property type="entry name" value="FBOX"/>
    <property type="match status" value="1"/>
</dbReference>
<dbReference type="GO" id="GO:0019005">
    <property type="term" value="C:SCF ubiquitin ligase complex"/>
    <property type="evidence" value="ECO:0007669"/>
    <property type="project" value="TreeGrafter"/>
</dbReference>